<keyword evidence="1" id="KW-0732">Signal</keyword>
<feature type="signal peptide" evidence="1">
    <location>
        <begin position="1"/>
        <end position="18"/>
    </location>
</feature>
<organism evidence="2 3">
    <name type="scientific">Parabacteroides distasonis</name>
    <dbReference type="NCBI Taxonomy" id="823"/>
    <lineage>
        <taxon>Bacteria</taxon>
        <taxon>Pseudomonadati</taxon>
        <taxon>Bacteroidota</taxon>
        <taxon>Bacteroidia</taxon>
        <taxon>Bacteroidales</taxon>
        <taxon>Tannerellaceae</taxon>
        <taxon>Parabacteroides</taxon>
    </lineage>
</organism>
<dbReference type="AlphaFoldDB" id="A0A173SDK8"/>
<evidence type="ECO:0000256" key="1">
    <source>
        <dbReference type="SAM" id="SignalP"/>
    </source>
</evidence>
<gene>
    <name evidence="2" type="ORF">ERS852429_00999</name>
</gene>
<proteinExistence type="predicted"/>
<feature type="chain" id="PRO_5008011489" evidence="1">
    <location>
        <begin position="19"/>
        <end position="133"/>
    </location>
</feature>
<dbReference type="RefSeq" id="WP_057318868.1">
    <property type="nucleotide sequence ID" value="NZ_CYXP01000001.1"/>
</dbReference>
<accession>A0A173SDK8</accession>
<dbReference type="EMBL" id="CYXP01000001">
    <property type="protein sequence ID" value="CUM87338.1"/>
    <property type="molecule type" value="Genomic_DNA"/>
</dbReference>
<name>A0A173SDK8_PARDI</name>
<evidence type="ECO:0000313" key="3">
    <source>
        <dbReference type="Proteomes" id="UP000095591"/>
    </source>
</evidence>
<protein>
    <submittedName>
        <fullName evidence="2">Uncharacterized protein</fullName>
    </submittedName>
</protein>
<evidence type="ECO:0000313" key="2">
    <source>
        <dbReference type="EMBL" id="CUM87338.1"/>
    </source>
</evidence>
<dbReference type="Proteomes" id="UP000095591">
    <property type="component" value="Unassembled WGS sequence"/>
</dbReference>
<sequence>MKNFLFILGLLISFMLFAPEEGTKSMDEVMSATKEAVMKEKNTADAQRHFEVLSNDLKSSNCLTPRRISQTTNNSIEIRIWKNMEKSLQDMRLRGVNQLHRVSQQTSTYQIVNLSTLLCRMGEHVFTLRKLII</sequence>
<reference evidence="2 3" key="1">
    <citation type="submission" date="2015-09" db="EMBL/GenBank/DDBJ databases">
        <authorList>
            <consortium name="Pathogen Informatics"/>
        </authorList>
    </citation>
    <scope>NUCLEOTIDE SEQUENCE [LARGE SCALE GENOMIC DNA]</scope>
    <source>
        <strain evidence="2 3">2789STDY5608872</strain>
    </source>
</reference>